<protein>
    <recommendedName>
        <fullName evidence="4">DUF4129 domain-containing protein</fullName>
    </recommendedName>
</protein>
<organism evidence="2 3">
    <name type="scientific">Caldibacillus thermoamylovorans</name>
    <dbReference type="NCBI Taxonomy" id="35841"/>
    <lineage>
        <taxon>Bacteria</taxon>
        <taxon>Bacillati</taxon>
        <taxon>Bacillota</taxon>
        <taxon>Bacilli</taxon>
        <taxon>Bacillales</taxon>
        <taxon>Bacillaceae</taxon>
        <taxon>Caldibacillus</taxon>
    </lineage>
</organism>
<gene>
    <name evidence="2" type="ORF">B4167_2388</name>
</gene>
<dbReference type="AlphaFoldDB" id="A0ABD4A8L0"/>
<feature type="transmembrane region" description="Helical" evidence="1">
    <location>
        <begin position="169"/>
        <end position="191"/>
    </location>
</feature>
<feature type="transmembrane region" description="Helical" evidence="1">
    <location>
        <begin position="131"/>
        <end position="149"/>
    </location>
</feature>
<proteinExistence type="predicted"/>
<feature type="transmembrane region" description="Helical" evidence="1">
    <location>
        <begin position="12"/>
        <end position="30"/>
    </location>
</feature>
<feature type="transmembrane region" description="Helical" evidence="1">
    <location>
        <begin position="36"/>
        <end position="57"/>
    </location>
</feature>
<keyword evidence="1" id="KW-1133">Transmembrane helix</keyword>
<feature type="transmembrane region" description="Helical" evidence="1">
    <location>
        <begin position="69"/>
        <end position="94"/>
    </location>
</feature>
<reference evidence="2 3" key="1">
    <citation type="submission" date="2015-01" db="EMBL/GenBank/DDBJ databases">
        <title>Draft Genome Sequences of Four Bacillus thermoamylovorans Strains, Isolated From Food Products.</title>
        <authorList>
            <person name="Krawcyk A.O."/>
            <person name="Berendsen E.M."/>
            <person name="Eijlander R.T."/>
            <person name="de Jong A."/>
            <person name="Wells-Bennik M."/>
            <person name="Kuipers O.P."/>
        </authorList>
    </citation>
    <scope>NUCLEOTIDE SEQUENCE [LARGE SCALE GENOMIC DNA]</scope>
    <source>
        <strain evidence="2 3">B4167</strain>
    </source>
</reference>
<dbReference type="EMBL" id="JXLU01000059">
    <property type="protein sequence ID" value="KIO73156.1"/>
    <property type="molecule type" value="Genomic_DNA"/>
</dbReference>
<evidence type="ECO:0000313" key="2">
    <source>
        <dbReference type="EMBL" id="KIO73156.1"/>
    </source>
</evidence>
<keyword evidence="1" id="KW-0472">Membrane</keyword>
<dbReference type="Proteomes" id="UP000032076">
    <property type="component" value="Unassembled WGS sequence"/>
</dbReference>
<feature type="transmembrane region" description="Helical" evidence="1">
    <location>
        <begin position="262"/>
        <end position="282"/>
    </location>
</feature>
<keyword evidence="1" id="KW-0812">Transmembrane</keyword>
<comment type="caution">
    <text evidence="2">The sequence shown here is derived from an EMBL/GenBank/DDBJ whole genome shotgun (WGS) entry which is preliminary data.</text>
</comment>
<dbReference type="RefSeq" id="WP_041902459.1">
    <property type="nucleotide sequence ID" value="NZ_JAMATD010000039.1"/>
</dbReference>
<evidence type="ECO:0000256" key="1">
    <source>
        <dbReference type="SAM" id="Phobius"/>
    </source>
</evidence>
<accession>A0ABD4A8L0</accession>
<feature type="transmembrane region" description="Helical" evidence="1">
    <location>
        <begin position="198"/>
        <end position="218"/>
    </location>
</feature>
<sequence>MSNSHVAKLSQLFTEGMLLYFFLVPIFAVLSSGLPLWSYLFIIVISIFLLAVSVHFIKNYVVYVVNLFLMLFLLLDVFRYPLLTALAIPVYMIWRFHEHEKSSDMHNQITIILFMLILLTFDALFFYHENLIVVTMFMVVSIFIGYYGAQMFNVPKENTLQSVKYILSIMGMLLANSILLYFCFGLIKFLVNGIWYGFKLLIHSMAWVIGKGIALSGLDFEAIQGFLEQHNSSLNGKTLFEKVDMKPFIPEAEIAERTGGLINWWTIAILVILLIAITIFLFKKKFQRLETTEDSKMIVGSGLDNTNVHKRREKLFSTVKKPNNIIRLDVLNFEQWALKLGVGRKFHETIEEWFERLGIDSQYLDLYQKVRYGNLDELTKTEIESFHKQLDEMKSLIKNKFKENG</sequence>
<evidence type="ECO:0000313" key="3">
    <source>
        <dbReference type="Proteomes" id="UP000032076"/>
    </source>
</evidence>
<feature type="transmembrane region" description="Helical" evidence="1">
    <location>
        <begin position="106"/>
        <end position="124"/>
    </location>
</feature>
<evidence type="ECO:0008006" key="4">
    <source>
        <dbReference type="Google" id="ProtNLM"/>
    </source>
</evidence>
<name>A0ABD4A8L0_9BACI</name>